<dbReference type="EMBL" id="BQKI01000071">
    <property type="protein sequence ID" value="GJN13859.1"/>
    <property type="molecule type" value="Genomic_DNA"/>
</dbReference>
<reference evidence="1" key="1">
    <citation type="journal article" date="2018" name="DNA Res.">
        <title>Multiple hybrid de novo genome assembly of finger millet, an orphan allotetraploid crop.</title>
        <authorList>
            <person name="Hatakeyama M."/>
            <person name="Aluri S."/>
            <person name="Balachadran M.T."/>
            <person name="Sivarajan S.R."/>
            <person name="Patrignani A."/>
            <person name="Gruter S."/>
            <person name="Poveda L."/>
            <person name="Shimizu-Inatsugi R."/>
            <person name="Baeten J."/>
            <person name="Francoijs K.J."/>
            <person name="Nataraja K.N."/>
            <person name="Reddy Y.A.N."/>
            <person name="Phadnis S."/>
            <person name="Ravikumar R.L."/>
            <person name="Schlapbach R."/>
            <person name="Sreeman S.M."/>
            <person name="Shimizu K.K."/>
        </authorList>
    </citation>
    <scope>NUCLEOTIDE SEQUENCE</scope>
</reference>
<dbReference type="AlphaFoldDB" id="A0AAV5DS04"/>
<keyword evidence="2" id="KW-1185">Reference proteome</keyword>
<dbReference type="Proteomes" id="UP001054889">
    <property type="component" value="Unassembled WGS sequence"/>
</dbReference>
<accession>A0AAV5DS04</accession>
<comment type="caution">
    <text evidence="1">The sequence shown here is derived from an EMBL/GenBank/DDBJ whole genome shotgun (WGS) entry which is preliminary data.</text>
</comment>
<protein>
    <submittedName>
        <fullName evidence="1">Uncharacterized protein</fullName>
    </submittedName>
</protein>
<organism evidence="1 2">
    <name type="scientific">Eleusine coracana subsp. coracana</name>
    <dbReference type="NCBI Taxonomy" id="191504"/>
    <lineage>
        <taxon>Eukaryota</taxon>
        <taxon>Viridiplantae</taxon>
        <taxon>Streptophyta</taxon>
        <taxon>Embryophyta</taxon>
        <taxon>Tracheophyta</taxon>
        <taxon>Spermatophyta</taxon>
        <taxon>Magnoliopsida</taxon>
        <taxon>Liliopsida</taxon>
        <taxon>Poales</taxon>
        <taxon>Poaceae</taxon>
        <taxon>PACMAD clade</taxon>
        <taxon>Chloridoideae</taxon>
        <taxon>Cynodonteae</taxon>
        <taxon>Eleusininae</taxon>
        <taxon>Eleusine</taxon>
    </lineage>
</organism>
<proteinExistence type="predicted"/>
<name>A0AAV5DS04_ELECO</name>
<evidence type="ECO:0000313" key="2">
    <source>
        <dbReference type="Proteomes" id="UP001054889"/>
    </source>
</evidence>
<gene>
    <name evidence="1" type="primary">gb00609</name>
    <name evidence="1" type="ORF">PR202_gb00609</name>
</gene>
<sequence>MARPGRQSVMKEMEAELTTERTWVKSMGEAAVRAATASLMLPKKRRSRTRCGMAGGGAGEEESLVEVQRAASVLVYLQNSP</sequence>
<evidence type="ECO:0000313" key="1">
    <source>
        <dbReference type="EMBL" id="GJN13859.1"/>
    </source>
</evidence>
<reference evidence="1" key="2">
    <citation type="submission" date="2021-12" db="EMBL/GenBank/DDBJ databases">
        <title>Resequencing data analysis of finger millet.</title>
        <authorList>
            <person name="Hatakeyama M."/>
            <person name="Aluri S."/>
            <person name="Balachadran M.T."/>
            <person name="Sivarajan S.R."/>
            <person name="Poveda L."/>
            <person name="Shimizu-Inatsugi R."/>
            <person name="Schlapbach R."/>
            <person name="Sreeman S.M."/>
            <person name="Shimizu K.K."/>
        </authorList>
    </citation>
    <scope>NUCLEOTIDE SEQUENCE</scope>
</reference>